<feature type="compositionally biased region" description="Acidic residues" evidence="1">
    <location>
        <begin position="610"/>
        <end position="622"/>
    </location>
</feature>
<feature type="compositionally biased region" description="Polar residues" evidence="1">
    <location>
        <begin position="205"/>
        <end position="215"/>
    </location>
</feature>
<dbReference type="InterPro" id="IPR029184">
    <property type="entry name" value="Sas4_dom"/>
</dbReference>
<dbReference type="PANTHER" id="PTHR38422">
    <property type="entry name" value="SOMETHING ABOUT SILENCING PROTEIN 4"/>
    <property type="match status" value="1"/>
</dbReference>
<evidence type="ECO:0000313" key="3">
    <source>
        <dbReference type="EMBL" id="KAH6657733.1"/>
    </source>
</evidence>
<dbReference type="PANTHER" id="PTHR38422:SF1">
    <property type="entry name" value="SOMETHING ABOUT SILENCING PROTEIN 4"/>
    <property type="match status" value="1"/>
</dbReference>
<dbReference type="GO" id="GO:0004402">
    <property type="term" value="F:histone acetyltransferase activity"/>
    <property type="evidence" value="ECO:0007669"/>
    <property type="project" value="TreeGrafter"/>
</dbReference>
<name>A0A9P8USX0_9PEZI</name>
<feature type="compositionally biased region" description="Pro residues" evidence="1">
    <location>
        <begin position="187"/>
        <end position="197"/>
    </location>
</feature>
<protein>
    <submittedName>
        <fullName evidence="3">Something about silencing, SAS, complex subunit 4-domain-containing protein</fullName>
    </submittedName>
</protein>
<feature type="compositionally biased region" description="Low complexity" evidence="1">
    <location>
        <begin position="88"/>
        <end position="104"/>
    </location>
</feature>
<feature type="compositionally biased region" description="Basic residues" evidence="1">
    <location>
        <begin position="109"/>
        <end position="118"/>
    </location>
</feature>
<feature type="region of interest" description="Disordered" evidence="1">
    <location>
        <begin position="43"/>
        <end position="221"/>
    </location>
</feature>
<organism evidence="3 4">
    <name type="scientific">Truncatella angustata</name>
    <dbReference type="NCBI Taxonomy" id="152316"/>
    <lineage>
        <taxon>Eukaryota</taxon>
        <taxon>Fungi</taxon>
        <taxon>Dikarya</taxon>
        <taxon>Ascomycota</taxon>
        <taxon>Pezizomycotina</taxon>
        <taxon>Sordariomycetes</taxon>
        <taxon>Xylariomycetidae</taxon>
        <taxon>Amphisphaeriales</taxon>
        <taxon>Sporocadaceae</taxon>
        <taxon>Truncatella</taxon>
    </lineage>
</organism>
<evidence type="ECO:0000259" key="2">
    <source>
        <dbReference type="Pfam" id="PF15460"/>
    </source>
</evidence>
<dbReference type="Pfam" id="PF15460">
    <property type="entry name" value="SAS4"/>
    <property type="match status" value="1"/>
</dbReference>
<proteinExistence type="predicted"/>
<feature type="compositionally biased region" description="Acidic residues" evidence="1">
    <location>
        <begin position="520"/>
        <end position="531"/>
    </location>
</feature>
<keyword evidence="4" id="KW-1185">Reference proteome</keyword>
<sequence length="642" mass="71936">MSPTLDPDRQTNMTTYELNYIQPASVMATTRATRWALAPAVAAAPGPGPGAAPAGHRRQAPGQAQKATGSQGQAVQAGQRHSTRNYSAAAATAKHAHIAETATEYTTRSGRRHSARMKRPLDVINPNPDPTKVKRSRIAVEIKALPQFEPPSPPRSIVVRAPPPPATAADVTTQRQTQRQQKTQQNKPPPSPSPPPATAAEVATQSKTAHKSPTSHQKKVQNGIRHELDRLQPTAADAGLAKEQGRKLRSQEATRFKSELSAYFPDYDEVIGNDAKEHHTLNVDTPILIADSAASPHRASHPRQAAAAASQHKNRTKNTAGHRRWSNTWISNTESHTVKPYGDQLYTSLCDAQRIDLPLLAGRHDEGEDPLPDSLYGTAHRRAERLEKTIRNTEKGRAQHEKDQIIRILGELQGPDWLRTMGVNGVTESKKKSFEPARNHFIKGCQAILDKFRWWTREEKRRKLERDRALAEEVASSDSEEAEEEEEEEDGDHVEEDEIPDSEEDEEMFDVEKGKHNPADDSDGDPPDSSDVDVSIAKQLQEEALARVKRAPSVSNKRPRREPSPSPMLQPPRVFKSFFEKRHERDAALSRPRRSRRAVMAWGHNIPDALDENFELSEEYRDDETMQARERKKRRERRGSRR</sequence>
<comment type="caution">
    <text evidence="3">The sequence shown here is derived from an EMBL/GenBank/DDBJ whole genome shotgun (WGS) entry which is preliminary data.</text>
</comment>
<feature type="compositionally biased region" description="Low complexity" evidence="1">
    <location>
        <begin position="167"/>
        <end position="186"/>
    </location>
</feature>
<feature type="domain" description="Something about silencing protein 4" evidence="2">
    <location>
        <begin position="369"/>
        <end position="464"/>
    </location>
</feature>
<dbReference type="Proteomes" id="UP000758603">
    <property type="component" value="Unassembled WGS sequence"/>
</dbReference>
<accession>A0A9P8USX0</accession>
<feature type="compositionally biased region" description="Basic and acidic residues" evidence="1">
    <location>
        <begin position="510"/>
        <end position="519"/>
    </location>
</feature>
<feature type="region of interest" description="Disordered" evidence="1">
    <location>
        <begin position="294"/>
        <end position="324"/>
    </location>
</feature>
<dbReference type="InterPro" id="IPR038988">
    <property type="entry name" value="Sas4"/>
</dbReference>
<feature type="compositionally biased region" description="Basic residues" evidence="1">
    <location>
        <begin position="630"/>
        <end position="642"/>
    </location>
</feature>
<gene>
    <name evidence="3" type="ORF">BKA67DRAFT_556175</name>
</gene>
<dbReference type="RefSeq" id="XP_045961967.1">
    <property type="nucleotide sequence ID" value="XM_046102143.1"/>
</dbReference>
<evidence type="ECO:0000256" key="1">
    <source>
        <dbReference type="SAM" id="MobiDB-lite"/>
    </source>
</evidence>
<feature type="region of interest" description="Disordered" evidence="1">
    <location>
        <begin position="610"/>
        <end position="642"/>
    </location>
</feature>
<dbReference type="AlphaFoldDB" id="A0A9P8USX0"/>
<dbReference type="GeneID" id="70131035"/>
<dbReference type="GO" id="GO:0033255">
    <property type="term" value="C:SAS acetyltransferase complex"/>
    <property type="evidence" value="ECO:0007669"/>
    <property type="project" value="InterPro"/>
</dbReference>
<dbReference type="OrthoDB" id="1938992at2759"/>
<feature type="compositionally biased region" description="Polar residues" evidence="1">
    <location>
        <begin position="65"/>
        <end position="86"/>
    </location>
</feature>
<dbReference type="EMBL" id="JAGPXC010000002">
    <property type="protein sequence ID" value="KAH6657733.1"/>
    <property type="molecule type" value="Genomic_DNA"/>
</dbReference>
<feature type="compositionally biased region" description="Low complexity" evidence="1">
    <location>
        <begin position="302"/>
        <end position="311"/>
    </location>
</feature>
<feature type="region of interest" description="Disordered" evidence="1">
    <location>
        <begin position="465"/>
        <end position="575"/>
    </location>
</feature>
<feature type="compositionally biased region" description="Basic residues" evidence="1">
    <location>
        <begin position="312"/>
        <end position="324"/>
    </location>
</feature>
<feature type="compositionally biased region" description="Acidic residues" evidence="1">
    <location>
        <begin position="478"/>
        <end position="509"/>
    </location>
</feature>
<reference evidence="3" key="1">
    <citation type="journal article" date="2021" name="Nat. Commun.">
        <title>Genetic determinants of endophytism in the Arabidopsis root mycobiome.</title>
        <authorList>
            <person name="Mesny F."/>
            <person name="Miyauchi S."/>
            <person name="Thiergart T."/>
            <person name="Pickel B."/>
            <person name="Atanasova L."/>
            <person name="Karlsson M."/>
            <person name="Huettel B."/>
            <person name="Barry K.W."/>
            <person name="Haridas S."/>
            <person name="Chen C."/>
            <person name="Bauer D."/>
            <person name="Andreopoulos W."/>
            <person name="Pangilinan J."/>
            <person name="LaButti K."/>
            <person name="Riley R."/>
            <person name="Lipzen A."/>
            <person name="Clum A."/>
            <person name="Drula E."/>
            <person name="Henrissat B."/>
            <person name="Kohler A."/>
            <person name="Grigoriev I.V."/>
            <person name="Martin F.M."/>
            <person name="Hacquard S."/>
        </authorList>
    </citation>
    <scope>NUCLEOTIDE SEQUENCE</scope>
    <source>
        <strain evidence="3">MPI-SDFR-AT-0073</strain>
    </source>
</reference>
<evidence type="ECO:0000313" key="4">
    <source>
        <dbReference type="Proteomes" id="UP000758603"/>
    </source>
</evidence>